<dbReference type="PANTHER" id="PTHR43078">
    <property type="entry name" value="UDP-GLUCURONIC ACID DECARBOXYLASE-RELATED"/>
    <property type="match status" value="1"/>
</dbReference>
<sequence>MRALVTGGAGFIGSHLTDRLLERGDEVVIIDDLSTGRLANITHLQDRPDVEFVLGSILNADLVDDVTSRVDAVFHLAAAVGVELIVERPLESLMTNIKGTETVFEKAHKYDKRILVTSTSEVYGKNTSDSLVEDDDRILGSPLKSRWSYSEAKAIDEILAYTYWREKGLKSVIVRLFNTVGPRQTGTYGMVLPRFVHQALRNETLKVYGDGNQTRCFCAVGEVVEALVLLAEHPGAFGRVFNVGNTSEVSILELAKRVITLTGSSSYLELIPYDVAYEEGFEDMQRRVPSIARAQELVGFDPSTDLDDVIRSVIEDQQR</sequence>
<dbReference type="InterPro" id="IPR044516">
    <property type="entry name" value="UXS-like"/>
</dbReference>
<dbReference type="GO" id="GO:0005737">
    <property type="term" value="C:cytoplasm"/>
    <property type="evidence" value="ECO:0007669"/>
    <property type="project" value="TreeGrafter"/>
</dbReference>
<dbReference type="UniPathway" id="UPA00796">
    <property type="reaction ID" value="UER00771"/>
</dbReference>
<evidence type="ECO:0000256" key="4">
    <source>
        <dbReference type="ARBA" id="ARBA00023239"/>
    </source>
</evidence>
<dbReference type="InterPro" id="IPR001509">
    <property type="entry name" value="Epimerase_deHydtase"/>
</dbReference>
<evidence type="ECO:0000313" key="6">
    <source>
        <dbReference type="EMBL" id="SVC00463.1"/>
    </source>
</evidence>
<dbReference type="GO" id="GO:0033320">
    <property type="term" value="P:UDP-D-xylose biosynthetic process"/>
    <property type="evidence" value="ECO:0007669"/>
    <property type="project" value="UniProtKB-UniPathway"/>
</dbReference>
<keyword evidence="3" id="KW-0520">NAD</keyword>
<evidence type="ECO:0000259" key="5">
    <source>
        <dbReference type="Pfam" id="PF01370"/>
    </source>
</evidence>
<reference evidence="6" key="1">
    <citation type="submission" date="2018-05" db="EMBL/GenBank/DDBJ databases">
        <authorList>
            <person name="Lanie J.A."/>
            <person name="Ng W.-L."/>
            <person name="Kazmierczak K.M."/>
            <person name="Andrzejewski T.M."/>
            <person name="Davidsen T.M."/>
            <person name="Wayne K.J."/>
            <person name="Tettelin H."/>
            <person name="Glass J.I."/>
            <person name="Rusch D."/>
            <person name="Podicherti R."/>
            <person name="Tsui H.-C.T."/>
            <person name="Winkler M.E."/>
        </authorList>
    </citation>
    <scope>NUCLEOTIDE SEQUENCE</scope>
</reference>
<dbReference type="InterPro" id="IPR036291">
    <property type="entry name" value="NAD(P)-bd_dom_sf"/>
</dbReference>
<evidence type="ECO:0000256" key="2">
    <source>
        <dbReference type="ARBA" id="ARBA00022793"/>
    </source>
</evidence>
<gene>
    <name evidence="6" type="ORF">METZ01_LOCUS253317</name>
</gene>
<dbReference type="AlphaFoldDB" id="A0A382INN0"/>
<dbReference type="PANTHER" id="PTHR43078:SF6">
    <property type="entry name" value="UDP-GLUCURONIC ACID DECARBOXYLASE 1"/>
    <property type="match status" value="1"/>
</dbReference>
<evidence type="ECO:0000256" key="1">
    <source>
        <dbReference type="ARBA" id="ARBA00001911"/>
    </source>
</evidence>
<name>A0A382INN0_9ZZZZ</name>
<organism evidence="6">
    <name type="scientific">marine metagenome</name>
    <dbReference type="NCBI Taxonomy" id="408172"/>
    <lineage>
        <taxon>unclassified sequences</taxon>
        <taxon>metagenomes</taxon>
        <taxon>ecological metagenomes</taxon>
    </lineage>
</organism>
<dbReference type="EMBL" id="UINC01068113">
    <property type="protein sequence ID" value="SVC00463.1"/>
    <property type="molecule type" value="Genomic_DNA"/>
</dbReference>
<dbReference type="GO" id="GO:0070403">
    <property type="term" value="F:NAD+ binding"/>
    <property type="evidence" value="ECO:0007669"/>
    <property type="project" value="InterPro"/>
</dbReference>
<accession>A0A382INN0</accession>
<dbReference type="SUPFAM" id="SSF51735">
    <property type="entry name" value="NAD(P)-binding Rossmann-fold domains"/>
    <property type="match status" value="1"/>
</dbReference>
<comment type="cofactor">
    <cofactor evidence="1">
        <name>NAD(+)</name>
        <dbReference type="ChEBI" id="CHEBI:57540"/>
    </cofactor>
</comment>
<proteinExistence type="predicted"/>
<dbReference type="Gene3D" id="3.40.50.720">
    <property type="entry name" value="NAD(P)-binding Rossmann-like Domain"/>
    <property type="match status" value="1"/>
</dbReference>
<keyword evidence="2" id="KW-0210">Decarboxylase</keyword>
<keyword evidence="4" id="KW-0456">Lyase</keyword>
<dbReference type="GO" id="GO:0048040">
    <property type="term" value="F:UDP-glucuronate decarboxylase activity"/>
    <property type="evidence" value="ECO:0007669"/>
    <property type="project" value="TreeGrafter"/>
</dbReference>
<evidence type="ECO:0000256" key="3">
    <source>
        <dbReference type="ARBA" id="ARBA00023027"/>
    </source>
</evidence>
<protein>
    <recommendedName>
        <fullName evidence="5">NAD-dependent epimerase/dehydratase domain-containing protein</fullName>
    </recommendedName>
</protein>
<dbReference type="Pfam" id="PF01370">
    <property type="entry name" value="Epimerase"/>
    <property type="match status" value="1"/>
</dbReference>
<feature type="domain" description="NAD-dependent epimerase/dehydratase" evidence="5">
    <location>
        <begin position="3"/>
        <end position="244"/>
    </location>
</feature>
<dbReference type="GO" id="GO:0042732">
    <property type="term" value="P:D-xylose metabolic process"/>
    <property type="evidence" value="ECO:0007669"/>
    <property type="project" value="InterPro"/>
</dbReference>